<keyword evidence="2" id="KW-1185">Reference proteome</keyword>
<sequence length="85" mass="9083">MNTFTTAAAAVSASTSYSQLGIHRRDNAVAVHVAEGSIVAGLVLKLGRDDKRNSDLNSVISTVSPKRRLFTGPPAARKQNQQIYS</sequence>
<evidence type="ECO:0000313" key="2">
    <source>
        <dbReference type="Proteomes" id="UP001148614"/>
    </source>
</evidence>
<protein>
    <submittedName>
        <fullName evidence="1">Uncharacterized protein</fullName>
    </submittedName>
</protein>
<evidence type="ECO:0000313" key="1">
    <source>
        <dbReference type="EMBL" id="KAJ3574282.1"/>
    </source>
</evidence>
<comment type="caution">
    <text evidence="1">The sequence shown here is derived from an EMBL/GenBank/DDBJ whole genome shotgun (WGS) entry which is preliminary data.</text>
</comment>
<organism evidence="1 2">
    <name type="scientific">Xylaria arbuscula</name>
    <dbReference type="NCBI Taxonomy" id="114810"/>
    <lineage>
        <taxon>Eukaryota</taxon>
        <taxon>Fungi</taxon>
        <taxon>Dikarya</taxon>
        <taxon>Ascomycota</taxon>
        <taxon>Pezizomycotina</taxon>
        <taxon>Sordariomycetes</taxon>
        <taxon>Xylariomycetidae</taxon>
        <taxon>Xylariales</taxon>
        <taxon>Xylariaceae</taxon>
        <taxon>Xylaria</taxon>
    </lineage>
</organism>
<dbReference type="Proteomes" id="UP001148614">
    <property type="component" value="Unassembled WGS sequence"/>
</dbReference>
<dbReference type="AlphaFoldDB" id="A0A9W8NGV4"/>
<reference evidence="1" key="1">
    <citation type="submission" date="2022-07" db="EMBL/GenBank/DDBJ databases">
        <title>Genome Sequence of Xylaria arbuscula.</title>
        <authorList>
            <person name="Buettner E."/>
        </authorList>
    </citation>
    <scope>NUCLEOTIDE SEQUENCE</scope>
    <source>
        <strain evidence="1">VT107</strain>
    </source>
</reference>
<accession>A0A9W8NGV4</accession>
<dbReference type="EMBL" id="JANPWZ010000623">
    <property type="protein sequence ID" value="KAJ3574282.1"/>
    <property type="molecule type" value="Genomic_DNA"/>
</dbReference>
<proteinExistence type="predicted"/>
<name>A0A9W8NGV4_9PEZI</name>
<gene>
    <name evidence="1" type="ORF">NPX13_g4419</name>
</gene>